<gene>
    <name evidence="1" type="ORF">AL399_02080</name>
</gene>
<dbReference type="AlphaFoldDB" id="A0A0Q4B8S3"/>
<name>A0A0Q4B8S3_9BACT</name>
<comment type="caution">
    <text evidence="1">The sequence shown here is derived from an EMBL/GenBank/DDBJ whole genome shotgun (WGS) entry which is preliminary data.</text>
</comment>
<dbReference type="Proteomes" id="UP000054172">
    <property type="component" value="Unassembled WGS sequence"/>
</dbReference>
<organism evidence="1 2">
    <name type="scientific">Candidatus [Bacteroides] periocalifornicus</name>
    <dbReference type="NCBI Taxonomy" id="1702214"/>
    <lineage>
        <taxon>Bacteria</taxon>
        <taxon>Pseudomonadati</taxon>
        <taxon>Bacteroidota</taxon>
    </lineage>
</organism>
<dbReference type="STRING" id="1702214.AL399_02080"/>
<dbReference type="Gene3D" id="2.130.10.10">
    <property type="entry name" value="YVTN repeat-like/Quinoprotein amine dehydrogenase"/>
    <property type="match status" value="1"/>
</dbReference>
<dbReference type="InterPro" id="IPR015943">
    <property type="entry name" value="WD40/YVTN_repeat-like_dom_sf"/>
</dbReference>
<evidence type="ECO:0000313" key="1">
    <source>
        <dbReference type="EMBL" id="KQM09387.1"/>
    </source>
</evidence>
<keyword evidence="2" id="KW-1185">Reference proteome</keyword>
<evidence type="ECO:0000313" key="2">
    <source>
        <dbReference type="Proteomes" id="UP000054172"/>
    </source>
</evidence>
<dbReference type="Gene3D" id="2.60.40.4070">
    <property type="match status" value="1"/>
</dbReference>
<reference evidence="1" key="1">
    <citation type="submission" date="2015-08" db="EMBL/GenBank/DDBJ databases">
        <title>Candidatus Bacteriodes Periocalifornicus.</title>
        <authorList>
            <person name="McLean J.S."/>
            <person name="Kelley S."/>
        </authorList>
    </citation>
    <scope>NUCLEOTIDE SEQUENCE [LARGE SCALE GENOMIC DNA]</scope>
    <source>
        <strain evidence="1">12B</strain>
    </source>
</reference>
<proteinExistence type="predicted"/>
<protein>
    <submittedName>
        <fullName evidence="1">Uncharacterized protein</fullName>
    </submittedName>
</protein>
<sequence length="761" mass="82285">MRFSLRSLFLAIWLLIAGLCAAQSQWWGWTDHLSYSCGVALYPGKEGITLQTPATLLRYNCAAGSVERLSCVGGLSGSSIAASCYDPQADLQVVAYTDGVLDFLVGRRLTTLRTLAEDLATGAMDSLLSVAVWGDRVYVLSRTRVVEIDPSIPQVLGSYRVWNPATDAECKLYTFVVRNGGMLVATSDGIYRAKLPLKSPTEFAPFLLQGHQVLDFAYDTMGHMLAYTSNGVDSSLRVGTLLDTWDVLPNSRLGRFYSLLSGGGKFYYTNGERVCSVEHGGAVSILWDDAPQPVDKKLEPAALLLDGELQLYLASRKKGLVMLVGGEAKALYASTPQFSTAYRVAPLGERGFVVTAGGYSRDGKQLNRPFQFYLEVGNQHTTVYAPDAHDAGAVAVLDADGMRYLVATSDAGVFEYQGEKRIAVHNALSGAIPSLPNGNVSPVVDLLVTPSGEWWMVAGENSNRLVYRSAQGEWRNFPLPGGMSGKASRMTLAPSGQIWVASPSVEMLMAIDPSAYVASSGVQGYSLLRVLAPPLNSLATPTQVGVDTQGNLWAATSHWLLSTGDYASLLPKPGSVPSSVNSKIFNATWGEEEALSCLFVDPGDQVWCASWAGTLYHTDPLEKSIVRMRYDNSPLPKAAIHDLAFRPTDGTLFIATEAGLLAYRSGALPPAESYNDVRIYPNPVRPEFQGRVTIDGLLSRTTVKITDAAGRLVRHLTSDGGRCEWDLRNDRGNEVTTGVYLVFCVDSQGNHTQVAKVAVVR</sequence>
<dbReference type="PATRIC" id="fig|1702214.3.peg.100"/>
<dbReference type="EMBL" id="LIIK01000006">
    <property type="protein sequence ID" value="KQM09387.1"/>
    <property type="molecule type" value="Genomic_DNA"/>
</dbReference>
<dbReference type="InterPro" id="IPR011041">
    <property type="entry name" value="Quinoprot_gluc/sorb_DH_b-prop"/>
</dbReference>
<dbReference type="SUPFAM" id="SSF63829">
    <property type="entry name" value="Calcium-dependent phosphotriesterase"/>
    <property type="match status" value="1"/>
</dbReference>
<dbReference type="SUPFAM" id="SSF50952">
    <property type="entry name" value="Soluble quinoprotein glucose dehydrogenase"/>
    <property type="match status" value="1"/>
</dbReference>
<accession>A0A0Q4B8S3</accession>